<proteinExistence type="inferred from homology"/>
<sequence>MTTMTTAVNSAQVLELLLEGKALSDDQADGMFEELLSGNLGQAAAGAFLMGLRAKGEDSTDLAAGVRAGLKHARQITGLSGPRIDTCGTGGDGKNSFNCSTATALFLADMGHQVVKHGNRAVSSSCGSADALEALGCELNTEPEQVAAELDRNHFVFLFAPAYHPAFKHIAPVRQGMGIRTLFNFMGPLLNPARPTHQLLGVSDPDMLNLMGETLLLTGVERALLIHGAGGYDELTTFGPARGYYIEKGRMDKTVVDPVRLGFRRFSPEAVEVEGKEHAVAVLRDILKGRGPEPMMQMVALNLAACLHILGEGDMESCSEVARDYVKGGLRRGEVAC</sequence>
<feature type="binding site" evidence="3">
    <location>
        <position position="234"/>
    </location>
    <ligand>
        <name>Mg(2+)</name>
        <dbReference type="ChEBI" id="CHEBI:18420"/>
        <label>2</label>
    </ligand>
</feature>
<dbReference type="EC" id="2.4.2.18" evidence="3"/>
<dbReference type="SUPFAM" id="SSF47648">
    <property type="entry name" value="Nucleoside phosphorylase/phosphoribosyltransferase N-terminal domain"/>
    <property type="match status" value="1"/>
</dbReference>
<dbReference type="UniPathway" id="UPA00035">
    <property type="reaction ID" value="UER00041"/>
</dbReference>
<comment type="caution">
    <text evidence="3">Lacks conserved residue(s) required for the propagation of feature annotation.</text>
</comment>
<keyword evidence="3" id="KW-0057">Aromatic amino acid biosynthesis</keyword>
<feature type="binding site" evidence="3">
    <location>
        <position position="174"/>
    </location>
    <ligand>
        <name>anthranilate</name>
        <dbReference type="ChEBI" id="CHEBI:16567"/>
        <label>2</label>
    </ligand>
</feature>
<keyword evidence="3" id="KW-0028">Amino-acid biosynthesis</keyword>
<dbReference type="Gene3D" id="1.20.970.10">
    <property type="entry name" value="Transferase, Pyrimidine Nucleoside Phosphorylase, Chain C"/>
    <property type="match status" value="1"/>
</dbReference>
<dbReference type="InterPro" id="IPR036320">
    <property type="entry name" value="Glycosyl_Trfase_fam3_N_dom_sf"/>
</dbReference>
<keyword evidence="2 3" id="KW-0808">Transferase</keyword>
<dbReference type="GO" id="GO:0000287">
    <property type="term" value="F:magnesium ion binding"/>
    <property type="evidence" value="ECO:0007669"/>
    <property type="project" value="UniProtKB-UniRule"/>
</dbReference>
<evidence type="ECO:0000256" key="1">
    <source>
        <dbReference type="ARBA" id="ARBA00022676"/>
    </source>
</evidence>
<comment type="function">
    <text evidence="3">Catalyzes the transfer of the phosphoribosyl group of 5-phosphorylribose-1-pyrophosphate (PRPP) to anthranilate to yield N-(5'-phosphoribosyl)-anthranilate (PRA).</text>
</comment>
<dbReference type="GO" id="GO:0000162">
    <property type="term" value="P:L-tryptophan biosynthetic process"/>
    <property type="evidence" value="ECO:0007669"/>
    <property type="project" value="UniProtKB-UniRule"/>
</dbReference>
<reference evidence="6 7" key="1">
    <citation type="submission" date="2017-02" db="EMBL/GenBank/DDBJ databases">
        <authorList>
            <person name="Peterson S.W."/>
        </authorList>
    </citation>
    <scope>NUCLEOTIDE SEQUENCE [LARGE SCALE GENOMIC DNA]</scope>
    <source>
        <strain evidence="6 7">DSM 16080</strain>
    </source>
</reference>
<dbReference type="SUPFAM" id="SSF52418">
    <property type="entry name" value="Nucleoside phosphorylase/phosphoribosyltransferase catalytic domain"/>
    <property type="match status" value="1"/>
</dbReference>
<evidence type="ECO:0000313" key="7">
    <source>
        <dbReference type="Proteomes" id="UP000190027"/>
    </source>
</evidence>
<dbReference type="InterPro" id="IPR005940">
    <property type="entry name" value="Anthranilate_Pribosyl_Tfrase"/>
</dbReference>
<dbReference type="PANTHER" id="PTHR43285">
    <property type="entry name" value="ANTHRANILATE PHOSPHORIBOSYLTRANSFERASE"/>
    <property type="match status" value="1"/>
</dbReference>
<dbReference type="InterPro" id="IPR035902">
    <property type="entry name" value="Nuc_phospho_transferase"/>
</dbReference>
<protein>
    <recommendedName>
        <fullName evidence="3">Anthranilate phosphoribosyltransferase</fullName>
        <ecNumber evidence="3">2.4.2.18</ecNumber>
    </recommendedName>
</protein>
<evidence type="ECO:0000259" key="5">
    <source>
        <dbReference type="Pfam" id="PF02885"/>
    </source>
</evidence>
<dbReference type="InterPro" id="IPR000312">
    <property type="entry name" value="Glycosyl_Trfase_fam3"/>
</dbReference>
<feature type="domain" description="Glycosyl transferase family 3 N-terminal" evidence="5">
    <location>
        <begin position="12"/>
        <end position="73"/>
    </location>
</feature>
<feature type="binding site" evidence="3">
    <location>
        <position position="234"/>
    </location>
    <ligand>
        <name>Mg(2+)</name>
        <dbReference type="ChEBI" id="CHEBI:18420"/>
        <label>1</label>
    </ligand>
</feature>
<feature type="domain" description="Glycosyl transferase family 3" evidence="4">
    <location>
        <begin position="82"/>
        <end position="328"/>
    </location>
</feature>
<feature type="binding site" evidence="3">
    <location>
        <position position="88"/>
    </location>
    <ligand>
        <name>5-phospho-alpha-D-ribose 1-diphosphate</name>
        <dbReference type="ChEBI" id="CHEBI:58017"/>
    </ligand>
</feature>
<comment type="subunit">
    <text evidence="3">Homodimer.</text>
</comment>
<feature type="binding site" evidence="3">
    <location>
        <position position="233"/>
    </location>
    <ligand>
        <name>Mg(2+)</name>
        <dbReference type="ChEBI" id="CHEBI:18420"/>
        <label>2</label>
    </ligand>
</feature>
<dbReference type="Pfam" id="PF02885">
    <property type="entry name" value="Glycos_trans_3N"/>
    <property type="match status" value="1"/>
</dbReference>
<comment type="cofactor">
    <cofactor evidence="3">
        <name>Mg(2+)</name>
        <dbReference type="ChEBI" id="CHEBI:18420"/>
    </cofactor>
    <text evidence="3">Binds 2 magnesium ions per monomer.</text>
</comment>
<organism evidence="6 7">
    <name type="scientific">Paucidesulfovibrio gracilis DSM 16080</name>
    <dbReference type="NCBI Taxonomy" id="1121449"/>
    <lineage>
        <taxon>Bacteria</taxon>
        <taxon>Pseudomonadati</taxon>
        <taxon>Thermodesulfobacteriota</taxon>
        <taxon>Desulfovibrionia</taxon>
        <taxon>Desulfovibrionales</taxon>
        <taxon>Desulfovibrionaceae</taxon>
        <taxon>Paucidesulfovibrio</taxon>
    </lineage>
</organism>
<dbReference type="Gene3D" id="3.40.1030.10">
    <property type="entry name" value="Nucleoside phosphorylase/phosphoribosyltransferase catalytic domain"/>
    <property type="match status" value="1"/>
</dbReference>
<keyword evidence="1 3" id="KW-0328">Glycosyltransferase</keyword>
<feature type="binding site" evidence="3">
    <location>
        <position position="119"/>
    </location>
    <ligand>
        <name>anthranilate</name>
        <dbReference type="ChEBI" id="CHEBI:16567"/>
        <label>1</label>
    </ligand>
</feature>
<dbReference type="GO" id="GO:0004048">
    <property type="term" value="F:anthranilate phosphoribosyltransferase activity"/>
    <property type="evidence" value="ECO:0007669"/>
    <property type="project" value="UniProtKB-UniRule"/>
</dbReference>
<evidence type="ECO:0000256" key="3">
    <source>
        <dbReference type="HAMAP-Rule" id="MF_00211"/>
    </source>
</evidence>
<dbReference type="HAMAP" id="MF_00211">
    <property type="entry name" value="TrpD"/>
    <property type="match status" value="1"/>
</dbReference>
<keyword evidence="3" id="KW-0822">Tryptophan biosynthesis</keyword>
<dbReference type="GO" id="GO:0005829">
    <property type="term" value="C:cytosol"/>
    <property type="evidence" value="ECO:0007669"/>
    <property type="project" value="TreeGrafter"/>
</dbReference>
<evidence type="ECO:0000313" key="6">
    <source>
        <dbReference type="EMBL" id="SKA71935.1"/>
    </source>
</evidence>
<comment type="similarity">
    <text evidence="3">Belongs to the anthranilate phosphoribosyltransferase family.</text>
</comment>
<evidence type="ECO:0000256" key="2">
    <source>
        <dbReference type="ARBA" id="ARBA00022679"/>
    </source>
</evidence>
<feature type="binding site" evidence="3">
    <location>
        <begin position="116"/>
        <end position="124"/>
    </location>
    <ligand>
        <name>5-phospho-alpha-D-ribose 1-diphosphate</name>
        <dbReference type="ChEBI" id="CHEBI:58017"/>
    </ligand>
</feature>
<feature type="binding site" evidence="3">
    <location>
        <position position="100"/>
    </location>
    <ligand>
        <name>Mg(2+)</name>
        <dbReference type="ChEBI" id="CHEBI:18420"/>
        <label>1</label>
    </ligand>
</feature>
<name>A0A1T4W4H1_9BACT</name>
<feature type="binding site" evidence="3">
    <location>
        <begin position="98"/>
        <end position="101"/>
    </location>
    <ligand>
        <name>5-phospho-alpha-D-ribose 1-diphosphate</name>
        <dbReference type="ChEBI" id="CHEBI:58017"/>
    </ligand>
</feature>
<keyword evidence="7" id="KW-1185">Reference proteome</keyword>
<gene>
    <name evidence="3" type="primary">trpD</name>
    <name evidence="6" type="ORF">SAMN02745704_00239</name>
</gene>
<comment type="catalytic activity">
    <reaction evidence="3">
        <text>N-(5-phospho-beta-D-ribosyl)anthranilate + diphosphate = 5-phospho-alpha-D-ribose 1-diphosphate + anthranilate</text>
        <dbReference type="Rhea" id="RHEA:11768"/>
        <dbReference type="ChEBI" id="CHEBI:16567"/>
        <dbReference type="ChEBI" id="CHEBI:18277"/>
        <dbReference type="ChEBI" id="CHEBI:33019"/>
        <dbReference type="ChEBI" id="CHEBI:58017"/>
        <dbReference type="EC" id="2.4.2.18"/>
    </reaction>
</comment>
<dbReference type="Proteomes" id="UP000190027">
    <property type="component" value="Unassembled WGS sequence"/>
</dbReference>
<feature type="binding site" evidence="3">
    <location>
        <position position="128"/>
    </location>
    <ligand>
        <name>5-phospho-alpha-D-ribose 1-diphosphate</name>
        <dbReference type="ChEBI" id="CHEBI:58017"/>
    </ligand>
</feature>
<dbReference type="AlphaFoldDB" id="A0A1T4W4H1"/>
<keyword evidence="3" id="KW-0479">Metal-binding</keyword>
<feature type="binding site" evidence="3">
    <location>
        <position position="96"/>
    </location>
    <ligand>
        <name>5-phospho-alpha-D-ribose 1-diphosphate</name>
        <dbReference type="ChEBI" id="CHEBI:58017"/>
    </ligand>
</feature>
<dbReference type="InterPro" id="IPR017459">
    <property type="entry name" value="Glycosyl_Trfase_fam3_N_dom"/>
</dbReference>
<comment type="pathway">
    <text evidence="3">Amino-acid biosynthesis; L-tryptophan biosynthesis; L-tryptophan from chorismate: step 2/5.</text>
</comment>
<feature type="binding site" evidence="3">
    <location>
        <position position="88"/>
    </location>
    <ligand>
        <name>anthranilate</name>
        <dbReference type="ChEBI" id="CHEBI:16567"/>
        <label>1</label>
    </ligand>
</feature>
<dbReference type="PANTHER" id="PTHR43285:SF2">
    <property type="entry name" value="ANTHRANILATE PHOSPHORIBOSYLTRANSFERASE"/>
    <property type="match status" value="1"/>
</dbReference>
<feature type="binding site" evidence="3">
    <location>
        <begin position="91"/>
        <end position="92"/>
    </location>
    <ligand>
        <name>5-phospho-alpha-D-ribose 1-diphosphate</name>
        <dbReference type="ChEBI" id="CHEBI:58017"/>
    </ligand>
</feature>
<dbReference type="Pfam" id="PF00591">
    <property type="entry name" value="Glycos_transf_3"/>
    <property type="match status" value="1"/>
</dbReference>
<dbReference type="STRING" id="1121449.SAMN02745704_00239"/>
<dbReference type="EMBL" id="FUYC01000001">
    <property type="protein sequence ID" value="SKA71935.1"/>
    <property type="molecule type" value="Genomic_DNA"/>
</dbReference>
<dbReference type="NCBIfam" id="TIGR01245">
    <property type="entry name" value="trpD"/>
    <property type="match status" value="1"/>
</dbReference>
<accession>A0A1T4W4H1</accession>
<evidence type="ECO:0000259" key="4">
    <source>
        <dbReference type="Pfam" id="PF00591"/>
    </source>
</evidence>
<keyword evidence="3" id="KW-0460">Magnesium</keyword>